<accession>A0A1H8EC51</accession>
<sequence length="99" mass="10518">MIELADLIEQLRRELTTAVSAGAGEELRFELGPVELEAAVVVERATTAGAKVRFWVLDAGGEAKAGTSATHRIKLTLDPRIGSSGGRPWVSGDTEDGER</sequence>
<evidence type="ECO:0000259" key="2">
    <source>
        <dbReference type="Pfam" id="PF19631"/>
    </source>
</evidence>
<dbReference type="RefSeq" id="WP_069466089.1">
    <property type="nucleotide sequence ID" value="NZ_FODD01000002.1"/>
</dbReference>
<reference evidence="3 4" key="1">
    <citation type="submission" date="2016-10" db="EMBL/GenBank/DDBJ databases">
        <authorList>
            <person name="de Groot N.N."/>
        </authorList>
    </citation>
    <scope>NUCLEOTIDE SEQUENCE [LARGE SCALE GENOMIC DNA]</scope>
    <source>
        <strain evidence="3 4">CGMCC 4.2026</strain>
    </source>
</reference>
<dbReference type="OrthoDB" id="4566193at2"/>
<evidence type="ECO:0000313" key="4">
    <source>
        <dbReference type="Proteomes" id="UP000181951"/>
    </source>
</evidence>
<evidence type="ECO:0000256" key="1">
    <source>
        <dbReference type="SAM" id="MobiDB-lite"/>
    </source>
</evidence>
<keyword evidence="4" id="KW-1185">Reference proteome</keyword>
<dbReference type="EMBL" id="FODD01000002">
    <property type="protein sequence ID" value="SEN16417.1"/>
    <property type="molecule type" value="Genomic_DNA"/>
</dbReference>
<dbReference type="AlphaFoldDB" id="A0A1H8EC51"/>
<dbReference type="Pfam" id="PF19631">
    <property type="entry name" value="Trypco2"/>
    <property type="match status" value="1"/>
</dbReference>
<proteinExistence type="predicted"/>
<organism evidence="3 4">
    <name type="scientific">Actinacidiphila rubida</name>
    <dbReference type="NCBI Taxonomy" id="310780"/>
    <lineage>
        <taxon>Bacteria</taxon>
        <taxon>Bacillati</taxon>
        <taxon>Actinomycetota</taxon>
        <taxon>Actinomycetes</taxon>
        <taxon>Kitasatosporales</taxon>
        <taxon>Streptomycetaceae</taxon>
        <taxon>Actinacidiphila</taxon>
    </lineage>
</organism>
<feature type="domain" description="Trypsin-co-occurring" evidence="2">
    <location>
        <begin position="2"/>
        <end position="79"/>
    </location>
</feature>
<feature type="region of interest" description="Disordered" evidence="1">
    <location>
        <begin position="79"/>
        <end position="99"/>
    </location>
</feature>
<protein>
    <recommendedName>
        <fullName evidence="2">Trypsin-co-occurring domain-containing protein</fullName>
    </recommendedName>
</protein>
<dbReference type="InterPro" id="IPR045608">
    <property type="entry name" value="Trypco2"/>
</dbReference>
<dbReference type="Proteomes" id="UP000181951">
    <property type="component" value="Unassembled WGS sequence"/>
</dbReference>
<gene>
    <name evidence="3" type="ORF">SAMN05216267_1002100</name>
</gene>
<evidence type="ECO:0000313" key="3">
    <source>
        <dbReference type="EMBL" id="SEN16417.1"/>
    </source>
</evidence>
<name>A0A1H8EC51_9ACTN</name>